<dbReference type="STRING" id="686624.SAMN04488242_2473"/>
<sequence>MTQEPDATPAQPGWKRALGIVGILLHLVVGYFYLTAGLVVPGAWLVVFLLVWVALLVVAIRLFRPRPLLVLLVPVVALALLVGGVSVGGALLDWTA</sequence>
<evidence type="ECO:0000313" key="2">
    <source>
        <dbReference type="EMBL" id="SDL70557.1"/>
    </source>
</evidence>
<proteinExistence type="predicted"/>
<dbReference type="Proteomes" id="UP000199475">
    <property type="component" value="Unassembled WGS sequence"/>
</dbReference>
<organism evidence="2 3">
    <name type="scientific">Tessaracoccus oleiagri</name>
    <dbReference type="NCBI Taxonomy" id="686624"/>
    <lineage>
        <taxon>Bacteria</taxon>
        <taxon>Bacillati</taxon>
        <taxon>Actinomycetota</taxon>
        <taxon>Actinomycetes</taxon>
        <taxon>Propionibacteriales</taxon>
        <taxon>Propionibacteriaceae</taxon>
        <taxon>Tessaracoccus</taxon>
    </lineage>
</organism>
<dbReference type="AlphaFoldDB" id="A0A1G9M9C2"/>
<accession>A0A1G9M9C2</accession>
<feature type="transmembrane region" description="Helical" evidence="1">
    <location>
        <begin position="17"/>
        <end position="36"/>
    </location>
</feature>
<gene>
    <name evidence="2" type="ORF">SAMN04488242_2473</name>
</gene>
<keyword evidence="3" id="KW-1185">Reference proteome</keyword>
<keyword evidence="1" id="KW-0812">Transmembrane</keyword>
<protein>
    <submittedName>
        <fullName evidence="2">Uncharacterized protein</fullName>
    </submittedName>
</protein>
<dbReference type="EMBL" id="FNGP01000005">
    <property type="protein sequence ID" value="SDL70557.1"/>
    <property type="molecule type" value="Genomic_DNA"/>
</dbReference>
<evidence type="ECO:0000313" key="3">
    <source>
        <dbReference type="Proteomes" id="UP000199475"/>
    </source>
</evidence>
<name>A0A1G9M9C2_9ACTN</name>
<keyword evidence="1" id="KW-1133">Transmembrane helix</keyword>
<reference evidence="2 3" key="1">
    <citation type="submission" date="2016-10" db="EMBL/GenBank/DDBJ databases">
        <authorList>
            <person name="de Groot N.N."/>
        </authorList>
    </citation>
    <scope>NUCLEOTIDE SEQUENCE [LARGE SCALE GENOMIC DNA]</scope>
    <source>
        <strain evidence="2 3">CGMCC 1.9159</strain>
    </source>
</reference>
<dbReference type="RefSeq" id="WP_218118454.1">
    <property type="nucleotide sequence ID" value="NZ_FNGP01000005.1"/>
</dbReference>
<feature type="transmembrane region" description="Helical" evidence="1">
    <location>
        <begin position="42"/>
        <end position="63"/>
    </location>
</feature>
<feature type="transmembrane region" description="Helical" evidence="1">
    <location>
        <begin position="70"/>
        <end position="92"/>
    </location>
</feature>
<keyword evidence="1" id="KW-0472">Membrane</keyword>
<evidence type="ECO:0000256" key="1">
    <source>
        <dbReference type="SAM" id="Phobius"/>
    </source>
</evidence>